<dbReference type="AlphaFoldDB" id="A0A8K0P504"/>
<reference evidence="3" key="1">
    <citation type="submission" date="2013-04" db="EMBL/GenBank/DDBJ databases">
        <authorList>
            <person name="Qu J."/>
            <person name="Murali S.C."/>
            <person name="Bandaranaike D."/>
            <person name="Bellair M."/>
            <person name="Blankenburg K."/>
            <person name="Chao H."/>
            <person name="Dinh H."/>
            <person name="Doddapaneni H."/>
            <person name="Downs B."/>
            <person name="Dugan-Rocha S."/>
            <person name="Elkadiri S."/>
            <person name="Gnanaolivu R.D."/>
            <person name="Hernandez B."/>
            <person name="Javaid M."/>
            <person name="Jayaseelan J.C."/>
            <person name="Lee S."/>
            <person name="Li M."/>
            <person name="Ming W."/>
            <person name="Munidasa M."/>
            <person name="Muniz J."/>
            <person name="Nguyen L."/>
            <person name="Ongeri F."/>
            <person name="Osuji N."/>
            <person name="Pu L.-L."/>
            <person name="Puazo M."/>
            <person name="Qu C."/>
            <person name="Quiroz J."/>
            <person name="Raj R."/>
            <person name="Weissenberger G."/>
            <person name="Xin Y."/>
            <person name="Zou X."/>
            <person name="Han Y."/>
            <person name="Richards S."/>
            <person name="Worley K."/>
            <person name="Muzny D."/>
            <person name="Gibbs R."/>
        </authorList>
    </citation>
    <scope>NUCLEOTIDE SEQUENCE</scope>
    <source>
        <strain evidence="3">Sampled in the wild</strain>
    </source>
</reference>
<gene>
    <name evidence="3" type="ORF">J437_LFUL012164</name>
</gene>
<dbReference type="OrthoDB" id="10022108at2759"/>
<sequence length="355" mass="40836">MQKPLAPGRDTIGSRCRVVIEVPKEIQSSEARKKLESCLDPKLGNVRIRAIRKQGKNFVVEMHDEDDVTNLRLLRKFDEVGFTVDGEPNLNDPRIIIYDIDSGINEEELVIAVMLRNGYLKEGFSDEDFKKMFKPRFKLRKKEGETANWVVQLSLILFKKVTNQGRVYIGLRSCRIKEYHGITRCFKCQGLGHIGKYCRGAVTCFKCGEEGHHVSSCTKDRRECANCKRSGYKETGHSVSWNECPAVELFKRRREFSEHIEEYLTYLRKVKRKLKGEVVILSADANAKSELWGSPKEDSRGALLREVIEMDGWYIANDKRYGPTFDNGRPSSFIDITLTNRKVNTITVDWEVRGD</sequence>
<dbReference type="SUPFAM" id="SSF57756">
    <property type="entry name" value="Retrovirus zinc finger-like domains"/>
    <property type="match status" value="1"/>
</dbReference>
<keyword evidence="1" id="KW-0862">Zinc</keyword>
<evidence type="ECO:0000259" key="2">
    <source>
        <dbReference type="PROSITE" id="PS50158"/>
    </source>
</evidence>
<dbReference type="Pfam" id="PF14529">
    <property type="entry name" value="Exo_endo_phos_2"/>
    <property type="match status" value="1"/>
</dbReference>
<protein>
    <recommendedName>
        <fullName evidence="2">CCHC-type domain-containing protein</fullName>
    </recommendedName>
</protein>
<reference evidence="3" key="2">
    <citation type="submission" date="2017-10" db="EMBL/GenBank/DDBJ databases">
        <title>Ladona fulva Genome sequencing and assembly.</title>
        <authorList>
            <person name="Murali S."/>
            <person name="Richards S."/>
            <person name="Bandaranaike D."/>
            <person name="Bellair M."/>
            <person name="Blankenburg K."/>
            <person name="Chao H."/>
            <person name="Dinh H."/>
            <person name="Doddapaneni H."/>
            <person name="Dugan-Rocha S."/>
            <person name="Elkadiri S."/>
            <person name="Gnanaolivu R."/>
            <person name="Hernandez B."/>
            <person name="Skinner E."/>
            <person name="Javaid M."/>
            <person name="Lee S."/>
            <person name="Li M."/>
            <person name="Ming W."/>
            <person name="Munidasa M."/>
            <person name="Muniz J."/>
            <person name="Nguyen L."/>
            <person name="Hughes D."/>
            <person name="Osuji N."/>
            <person name="Pu L.-L."/>
            <person name="Puazo M."/>
            <person name="Qu C."/>
            <person name="Quiroz J."/>
            <person name="Raj R."/>
            <person name="Weissenberger G."/>
            <person name="Xin Y."/>
            <person name="Zou X."/>
            <person name="Han Y."/>
            <person name="Worley K."/>
            <person name="Muzny D."/>
            <person name="Gibbs R."/>
        </authorList>
    </citation>
    <scope>NUCLEOTIDE SEQUENCE</scope>
    <source>
        <strain evidence="3">Sampled in the wild</strain>
    </source>
</reference>
<accession>A0A8K0P504</accession>
<dbReference type="Gene3D" id="4.10.60.10">
    <property type="entry name" value="Zinc finger, CCHC-type"/>
    <property type="match status" value="1"/>
</dbReference>
<dbReference type="InterPro" id="IPR036691">
    <property type="entry name" value="Endo/exonu/phosph_ase_sf"/>
</dbReference>
<organism evidence="3 4">
    <name type="scientific">Ladona fulva</name>
    <name type="common">Scarce chaser dragonfly</name>
    <name type="synonym">Libellula fulva</name>
    <dbReference type="NCBI Taxonomy" id="123851"/>
    <lineage>
        <taxon>Eukaryota</taxon>
        <taxon>Metazoa</taxon>
        <taxon>Ecdysozoa</taxon>
        <taxon>Arthropoda</taxon>
        <taxon>Hexapoda</taxon>
        <taxon>Insecta</taxon>
        <taxon>Pterygota</taxon>
        <taxon>Palaeoptera</taxon>
        <taxon>Odonata</taxon>
        <taxon>Epiprocta</taxon>
        <taxon>Anisoptera</taxon>
        <taxon>Libelluloidea</taxon>
        <taxon>Libellulidae</taxon>
        <taxon>Ladona</taxon>
    </lineage>
</organism>
<dbReference type="GO" id="GO:0003824">
    <property type="term" value="F:catalytic activity"/>
    <property type="evidence" value="ECO:0007669"/>
    <property type="project" value="InterPro"/>
</dbReference>
<dbReference type="SMART" id="SM00343">
    <property type="entry name" value="ZnF_C2HC"/>
    <property type="match status" value="2"/>
</dbReference>
<keyword evidence="4" id="KW-1185">Reference proteome</keyword>
<dbReference type="Proteomes" id="UP000792457">
    <property type="component" value="Unassembled WGS sequence"/>
</dbReference>
<dbReference type="InterPro" id="IPR001878">
    <property type="entry name" value="Znf_CCHC"/>
</dbReference>
<dbReference type="InterPro" id="IPR036875">
    <property type="entry name" value="Znf_CCHC_sf"/>
</dbReference>
<evidence type="ECO:0000313" key="4">
    <source>
        <dbReference type="Proteomes" id="UP000792457"/>
    </source>
</evidence>
<keyword evidence="1" id="KW-0479">Metal-binding</keyword>
<evidence type="ECO:0000313" key="3">
    <source>
        <dbReference type="EMBL" id="KAG8232533.1"/>
    </source>
</evidence>
<evidence type="ECO:0000256" key="1">
    <source>
        <dbReference type="PROSITE-ProRule" id="PRU00047"/>
    </source>
</evidence>
<dbReference type="SUPFAM" id="SSF56219">
    <property type="entry name" value="DNase I-like"/>
    <property type="match status" value="1"/>
</dbReference>
<keyword evidence="1" id="KW-0863">Zinc-finger</keyword>
<dbReference type="EMBL" id="KZ308628">
    <property type="protein sequence ID" value="KAG8232533.1"/>
    <property type="molecule type" value="Genomic_DNA"/>
</dbReference>
<dbReference type="Pfam" id="PF00098">
    <property type="entry name" value="zf-CCHC"/>
    <property type="match status" value="1"/>
</dbReference>
<dbReference type="Gene3D" id="3.60.10.10">
    <property type="entry name" value="Endonuclease/exonuclease/phosphatase"/>
    <property type="match status" value="1"/>
</dbReference>
<comment type="caution">
    <text evidence="3">The sequence shown here is derived from an EMBL/GenBank/DDBJ whole genome shotgun (WGS) entry which is preliminary data.</text>
</comment>
<dbReference type="GO" id="GO:0008270">
    <property type="term" value="F:zinc ion binding"/>
    <property type="evidence" value="ECO:0007669"/>
    <property type="project" value="UniProtKB-KW"/>
</dbReference>
<proteinExistence type="predicted"/>
<feature type="domain" description="CCHC-type" evidence="2">
    <location>
        <begin position="204"/>
        <end position="219"/>
    </location>
</feature>
<dbReference type="InterPro" id="IPR005135">
    <property type="entry name" value="Endo/exonuclease/phosphatase"/>
</dbReference>
<name>A0A8K0P504_LADFU</name>
<dbReference type="PROSITE" id="PS50158">
    <property type="entry name" value="ZF_CCHC"/>
    <property type="match status" value="1"/>
</dbReference>
<dbReference type="GO" id="GO:0003676">
    <property type="term" value="F:nucleic acid binding"/>
    <property type="evidence" value="ECO:0007669"/>
    <property type="project" value="InterPro"/>
</dbReference>